<evidence type="ECO:0000256" key="2">
    <source>
        <dbReference type="ARBA" id="ARBA00022490"/>
    </source>
</evidence>
<evidence type="ECO:0000313" key="6">
    <source>
        <dbReference type="Proteomes" id="UP000695007"/>
    </source>
</evidence>
<dbReference type="KEGG" id="csol:105365035"/>
<proteinExistence type="predicted"/>
<keyword evidence="3" id="KW-0597">Phosphoprotein</keyword>
<comment type="subcellular location">
    <subcellularLocation>
        <location evidence="1">Cytoplasm</location>
    </subcellularLocation>
</comment>
<dbReference type="InterPro" id="IPR001849">
    <property type="entry name" value="PH_domain"/>
</dbReference>
<feature type="compositionally biased region" description="Low complexity" evidence="4">
    <location>
        <begin position="486"/>
        <end position="502"/>
    </location>
</feature>
<dbReference type="AlphaFoldDB" id="A0AAJ6YNQ6"/>
<reference evidence="7" key="1">
    <citation type="submission" date="2025-08" db="UniProtKB">
        <authorList>
            <consortium name="RefSeq"/>
        </authorList>
    </citation>
    <scope>IDENTIFICATION</scope>
</reference>
<dbReference type="GeneID" id="105365035"/>
<dbReference type="Gene3D" id="2.30.29.30">
    <property type="entry name" value="Pleckstrin-homology domain (PH domain)/Phosphotyrosine-binding domain (PTB)"/>
    <property type="match status" value="1"/>
</dbReference>
<keyword evidence="2" id="KW-0963">Cytoplasm</keyword>
<dbReference type="Pfam" id="PF00169">
    <property type="entry name" value="PH"/>
    <property type="match status" value="1"/>
</dbReference>
<sequence length="719" mass="81945">MQELDGDVAVILRDLVDFLECLGDVELSEVAQIARETLLSRSRAILQQSPLQVSNSPEPYLDMNAGKSLLLLTGEEAEQPPEYVGADEQQPKRGSLQHYYETFQDFRGDGSKEKMDGKLERYKDMDNVVLLYAGFSALQAKDRSSKSGPLLHLKRERRMFAPFKVFWLNRWCWVSLVGSHLLLYASERENRPYLVVSLRGYKSRPAPGNSARDPRRSEATFEIYCPGDRTFQFVAKSSQDMKEWVDVISESFKHEDESRMKNRAATFVEILELESNERMCIERVKEEKEKYQDVLNSPKSKTKAKQAAQGVVHEKEKIDCKEEAPPLPARTRRLPSLPSQEKILYENKEEPYDEEGLYHRIEDVKAQREYQNCQINYNGSMERQSTVVTSSDFVQEAYDDVEDISDRLKEKSDEPVETYDDIQNIAQEKDESISYDDIQTVADNVQIKPEKEKSLKVQKSSQKRSFLYRVCNRKESMKKEDKKAKSPTPSISSTTAAMSATTTDNAKVELPCYDDISNLASNGSGIASPGINEEDYQSPPPPRPIYSRPPTIIKCALPDEIYDDIGSCIEANGNNCKSCANIDIIKDYPKHSALLSDLQLNIDQDYYQVPKSNNRKVDDYQEELYDDVALSETFKNRPRDSVVLCSNPEKSVWSRFGSGKRPRIFDHVIRQTSCNDSNDTPDEITGENQNTKIISFQKFISKMENTLGKATKANGVTQT</sequence>
<protein>
    <submittedName>
        <fullName evidence="7">Uncharacterized protein LOC105365035</fullName>
    </submittedName>
</protein>
<evidence type="ECO:0000256" key="1">
    <source>
        <dbReference type="ARBA" id="ARBA00004496"/>
    </source>
</evidence>
<evidence type="ECO:0000259" key="5">
    <source>
        <dbReference type="PROSITE" id="PS50003"/>
    </source>
</evidence>
<evidence type="ECO:0000313" key="7">
    <source>
        <dbReference type="RefSeq" id="XP_011501398.1"/>
    </source>
</evidence>
<dbReference type="InterPro" id="IPR037781">
    <property type="entry name" value="SKAP_fam"/>
</dbReference>
<accession>A0AAJ6YNQ6</accession>
<dbReference type="SMART" id="SM00233">
    <property type="entry name" value="PH"/>
    <property type="match status" value="1"/>
</dbReference>
<evidence type="ECO:0000256" key="3">
    <source>
        <dbReference type="ARBA" id="ARBA00022553"/>
    </source>
</evidence>
<dbReference type="GO" id="GO:0005886">
    <property type="term" value="C:plasma membrane"/>
    <property type="evidence" value="ECO:0007669"/>
    <property type="project" value="TreeGrafter"/>
</dbReference>
<dbReference type="GO" id="GO:0005737">
    <property type="term" value="C:cytoplasm"/>
    <property type="evidence" value="ECO:0007669"/>
    <property type="project" value="UniProtKB-SubCell"/>
</dbReference>
<feature type="domain" description="PH" evidence="5">
    <location>
        <begin position="143"/>
        <end position="253"/>
    </location>
</feature>
<dbReference type="PROSITE" id="PS50003">
    <property type="entry name" value="PH_DOMAIN"/>
    <property type="match status" value="1"/>
</dbReference>
<dbReference type="RefSeq" id="XP_011501398.1">
    <property type="nucleotide sequence ID" value="XM_011503096.1"/>
</dbReference>
<organism evidence="6 7">
    <name type="scientific">Ceratosolen solmsi marchali</name>
    <dbReference type="NCBI Taxonomy" id="326594"/>
    <lineage>
        <taxon>Eukaryota</taxon>
        <taxon>Metazoa</taxon>
        <taxon>Ecdysozoa</taxon>
        <taxon>Arthropoda</taxon>
        <taxon>Hexapoda</taxon>
        <taxon>Insecta</taxon>
        <taxon>Pterygota</taxon>
        <taxon>Neoptera</taxon>
        <taxon>Endopterygota</taxon>
        <taxon>Hymenoptera</taxon>
        <taxon>Apocrita</taxon>
        <taxon>Proctotrupomorpha</taxon>
        <taxon>Chalcidoidea</taxon>
        <taxon>Agaonidae</taxon>
        <taxon>Agaoninae</taxon>
        <taxon>Ceratosolen</taxon>
    </lineage>
</organism>
<dbReference type="Proteomes" id="UP000695007">
    <property type="component" value="Unplaced"/>
</dbReference>
<name>A0AAJ6YNQ6_9HYME</name>
<dbReference type="SUPFAM" id="SSF50729">
    <property type="entry name" value="PH domain-like"/>
    <property type="match status" value="1"/>
</dbReference>
<dbReference type="PANTHER" id="PTHR15129">
    <property type="entry name" value="SRC-ASSOCIATED ADAPTOR PROTEIN"/>
    <property type="match status" value="1"/>
</dbReference>
<keyword evidence="6" id="KW-1185">Reference proteome</keyword>
<evidence type="ECO:0000256" key="4">
    <source>
        <dbReference type="SAM" id="MobiDB-lite"/>
    </source>
</evidence>
<feature type="region of interest" description="Disordered" evidence="4">
    <location>
        <begin position="477"/>
        <end position="502"/>
    </location>
</feature>
<dbReference type="InterPro" id="IPR011993">
    <property type="entry name" value="PH-like_dom_sf"/>
</dbReference>
<dbReference type="PANTHER" id="PTHR15129:SF0">
    <property type="entry name" value="SH3 DOMAIN-CONTAINING PROTEIN"/>
    <property type="match status" value="1"/>
</dbReference>
<gene>
    <name evidence="7" type="primary">LOC105365035</name>
</gene>